<keyword evidence="2" id="KW-0808">Transferase</keyword>
<sequence>MLYQLLYENAGSNSTNENVEVGEMQRDITEALSPNDGNLIMEKQISKECALRTYRPAALNFEISAEEENIMEWVHLEPLIHQDIECNSSERNVECEDDSIPRNNKEKSDLKAKTKH</sequence>
<organism evidence="2 3">
    <name type="scientific">Lasius niger</name>
    <name type="common">Black garden ant</name>
    <dbReference type="NCBI Taxonomy" id="67767"/>
    <lineage>
        <taxon>Eukaryota</taxon>
        <taxon>Metazoa</taxon>
        <taxon>Ecdysozoa</taxon>
        <taxon>Arthropoda</taxon>
        <taxon>Hexapoda</taxon>
        <taxon>Insecta</taxon>
        <taxon>Pterygota</taxon>
        <taxon>Neoptera</taxon>
        <taxon>Endopterygota</taxon>
        <taxon>Hymenoptera</taxon>
        <taxon>Apocrita</taxon>
        <taxon>Aculeata</taxon>
        <taxon>Formicoidea</taxon>
        <taxon>Formicidae</taxon>
        <taxon>Formicinae</taxon>
        <taxon>Lasius</taxon>
        <taxon>Lasius</taxon>
    </lineage>
</organism>
<dbReference type="EMBL" id="LBMM01020474">
    <property type="protein sequence ID" value="KMQ83278.1"/>
    <property type="molecule type" value="Genomic_DNA"/>
</dbReference>
<dbReference type="PaxDb" id="67767-A0A0J7JYK2"/>
<dbReference type="AlphaFoldDB" id="A0A0J7JYK2"/>
<accession>A0A0J7JYK2</accession>
<reference evidence="2 3" key="1">
    <citation type="submission" date="2015-04" db="EMBL/GenBank/DDBJ databases">
        <title>Lasius niger genome sequencing.</title>
        <authorList>
            <person name="Konorov E.A."/>
            <person name="Nikitin M.A."/>
            <person name="Kirill M.V."/>
            <person name="Chang P."/>
        </authorList>
    </citation>
    <scope>NUCLEOTIDE SEQUENCE [LARGE SCALE GENOMIC DNA]</scope>
    <source>
        <tissue evidence="2">Whole</tissue>
    </source>
</reference>
<feature type="region of interest" description="Disordered" evidence="1">
    <location>
        <begin position="91"/>
        <end position="116"/>
    </location>
</feature>
<evidence type="ECO:0000313" key="2">
    <source>
        <dbReference type="EMBL" id="KMQ83278.1"/>
    </source>
</evidence>
<proteinExistence type="predicted"/>
<name>A0A0J7JYK2_LASNI</name>
<dbReference type="GO" id="GO:0016740">
    <property type="term" value="F:transferase activity"/>
    <property type="evidence" value="ECO:0007669"/>
    <property type="project" value="UniProtKB-KW"/>
</dbReference>
<evidence type="ECO:0000313" key="3">
    <source>
        <dbReference type="Proteomes" id="UP000036403"/>
    </source>
</evidence>
<protein>
    <submittedName>
        <fullName evidence="2">Alanine acetyltransferase</fullName>
    </submittedName>
</protein>
<dbReference type="OrthoDB" id="7555326at2759"/>
<comment type="caution">
    <text evidence="2">The sequence shown here is derived from an EMBL/GenBank/DDBJ whole genome shotgun (WGS) entry which is preliminary data.</text>
</comment>
<evidence type="ECO:0000256" key="1">
    <source>
        <dbReference type="SAM" id="MobiDB-lite"/>
    </source>
</evidence>
<keyword evidence="3" id="KW-1185">Reference proteome</keyword>
<dbReference type="Proteomes" id="UP000036403">
    <property type="component" value="Unassembled WGS sequence"/>
</dbReference>
<gene>
    <name evidence="2" type="ORF">RF55_20464</name>
</gene>